<dbReference type="EMBL" id="BONN01000008">
    <property type="protein sequence ID" value="GIG33660.1"/>
    <property type="molecule type" value="Genomic_DNA"/>
</dbReference>
<dbReference type="GO" id="GO:0005829">
    <property type="term" value="C:cytosol"/>
    <property type="evidence" value="ECO:0007669"/>
    <property type="project" value="TreeGrafter"/>
</dbReference>
<sequence>MVAPSSAARVREVVDPAVRGAGLLLEDLEVVRAGARSVVRVVVDVDDADAELDLDRVGEVTRAVSDALDASDAVHGHYTLEVSSPGVDRPLTQPRHWRRATGRLVVLTRADGTSVRGRLQDAGAGDAPTLVVVPLGVPAKGRPVREGAPVEVVWADVRAGRVEVDMSGLGPADDDGPGEG</sequence>
<evidence type="ECO:0000313" key="7">
    <source>
        <dbReference type="Proteomes" id="UP000577956"/>
    </source>
</evidence>
<evidence type="ECO:0000256" key="2">
    <source>
        <dbReference type="ARBA" id="ARBA00022517"/>
    </source>
</evidence>
<dbReference type="PANTHER" id="PTHR33867">
    <property type="entry name" value="RIBOSOME MATURATION FACTOR RIMP"/>
    <property type="match status" value="1"/>
</dbReference>
<dbReference type="InterPro" id="IPR028989">
    <property type="entry name" value="RimP_N"/>
</dbReference>
<dbReference type="InterPro" id="IPR035956">
    <property type="entry name" value="RimP_N_sf"/>
</dbReference>
<dbReference type="RefSeq" id="WP_140460451.1">
    <property type="nucleotide sequence ID" value="NZ_BAABFI010000006.1"/>
</dbReference>
<evidence type="ECO:0000313" key="5">
    <source>
        <dbReference type="EMBL" id="GIG33660.1"/>
    </source>
</evidence>
<feature type="domain" description="Ribosome maturation factor RimP N-terminal" evidence="4">
    <location>
        <begin position="14"/>
        <end position="88"/>
    </location>
</feature>
<dbReference type="GO" id="GO:0006412">
    <property type="term" value="P:translation"/>
    <property type="evidence" value="ECO:0007669"/>
    <property type="project" value="TreeGrafter"/>
</dbReference>
<comment type="subcellular location">
    <subcellularLocation>
        <location evidence="3">Cytoplasm</location>
    </subcellularLocation>
</comment>
<name>A0A7Y9FJH9_9CELL</name>
<proteinExistence type="inferred from homology"/>
<evidence type="ECO:0000256" key="1">
    <source>
        <dbReference type="ARBA" id="ARBA00022490"/>
    </source>
</evidence>
<accession>A0A7Y9FJH9</accession>
<dbReference type="EMBL" id="JACCBK010000001">
    <property type="protein sequence ID" value="NYD88152.1"/>
    <property type="molecule type" value="Genomic_DNA"/>
</dbReference>
<dbReference type="SUPFAM" id="SSF75420">
    <property type="entry name" value="YhbC-like, N-terminal domain"/>
    <property type="match status" value="1"/>
</dbReference>
<evidence type="ECO:0000259" key="4">
    <source>
        <dbReference type="Pfam" id="PF02576"/>
    </source>
</evidence>
<evidence type="ECO:0000313" key="6">
    <source>
        <dbReference type="EMBL" id="NYD88152.1"/>
    </source>
</evidence>
<dbReference type="InterPro" id="IPR003728">
    <property type="entry name" value="Ribosome_maturation_RimP"/>
</dbReference>
<evidence type="ECO:0000313" key="8">
    <source>
        <dbReference type="Proteomes" id="UP000618382"/>
    </source>
</evidence>
<evidence type="ECO:0000256" key="3">
    <source>
        <dbReference type="HAMAP-Rule" id="MF_01077"/>
    </source>
</evidence>
<comment type="caution">
    <text evidence="6">The sequence shown here is derived from an EMBL/GenBank/DDBJ whole genome shotgun (WGS) entry which is preliminary data.</text>
</comment>
<dbReference type="GO" id="GO:0000028">
    <property type="term" value="P:ribosomal small subunit assembly"/>
    <property type="evidence" value="ECO:0007669"/>
    <property type="project" value="TreeGrafter"/>
</dbReference>
<protein>
    <recommendedName>
        <fullName evidence="3">Ribosome maturation factor RimP</fullName>
    </recommendedName>
</protein>
<keyword evidence="8" id="KW-1185">Reference proteome</keyword>
<keyword evidence="2 3" id="KW-0690">Ribosome biogenesis</keyword>
<comment type="similarity">
    <text evidence="3">Belongs to the RimP family.</text>
</comment>
<dbReference type="Proteomes" id="UP000618382">
    <property type="component" value="Unassembled WGS sequence"/>
</dbReference>
<keyword evidence="1 3" id="KW-0963">Cytoplasm</keyword>
<reference evidence="6 7" key="1">
    <citation type="submission" date="2020-07" db="EMBL/GenBank/DDBJ databases">
        <title>Sequencing the genomes of 1000 actinobacteria strains.</title>
        <authorList>
            <person name="Klenk H.-P."/>
        </authorList>
    </citation>
    <scope>NUCLEOTIDE SEQUENCE [LARGE SCALE GENOMIC DNA]</scope>
    <source>
        <strain evidence="6 7">DSM 24482</strain>
    </source>
</reference>
<dbReference type="Pfam" id="PF02576">
    <property type="entry name" value="RimP_N"/>
    <property type="match status" value="1"/>
</dbReference>
<dbReference type="PANTHER" id="PTHR33867:SF1">
    <property type="entry name" value="RIBOSOME MATURATION FACTOR RIMP"/>
    <property type="match status" value="1"/>
</dbReference>
<reference evidence="5 8" key="2">
    <citation type="submission" date="2021-01" db="EMBL/GenBank/DDBJ databases">
        <title>Whole genome shotgun sequence of Cellulomonas oligotrophica NBRC 109435.</title>
        <authorList>
            <person name="Komaki H."/>
            <person name="Tamura T."/>
        </authorList>
    </citation>
    <scope>NUCLEOTIDE SEQUENCE [LARGE SCALE GENOMIC DNA]</scope>
    <source>
        <strain evidence="5 8">NBRC 109435</strain>
    </source>
</reference>
<organism evidence="6 7">
    <name type="scientific">Cellulomonas oligotrophica</name>
    <dbReference type="NCBI Taxonomy" id="931536"/>
    <lineage>
        <taxon>Bacteria</taxon>
        <taxon>Bacillati</taxon>
        <taxon>Actinomycetota</taxon>
        <taxon>Actinomycetes</taxon>
        <taxon>Micrococcales</taxon>
        <taxon>Cellulomonadaceae</taxon>
        <taxon>Cellulomonas</taxon>
    </lineage>
</organism>
<dbReference type="Proteomes" id="UP000577956">
    <property type="component" value="Unassembled WGS sequence"/>
</dbReference>
<dbReference type="Gene3D" id="3.30.300.70">
    <property type="entry name" value="RimP-like superfamily, N-terminal"/>
    <property type="match status" value="1"/>
</dbReference>
<dbReference type="AlphaFoldDB" id="A0A7Y9FJH9"/>
<gene>
    <name evidence="3" type="primary">rimP</name>
    <name evidence="6" type="ORF">BKA21_003701</name>
    <name evidence="5" type="ORF">Col01nite_28190</name>
</gene>
<dbReference type="HAMAP" id="MF_01077">
    <property type="entry name" value="RimP"/>
    <property type="match status" value="1"/>
</dbReference>
<comment type="function">
    <text evidence="3">Required for maturation of 30S ribosomal subunits.</text>
</comment>